<comment type="similarity">
    <text evidence="2">Belongs to the HIBADH-related family. 3-hydroxyisobutyrate dehydrogenase subfamily.</text>
</comment>
<reference evidence="10" key="1">
    <citation type="journal article" date="2018" name="Mol. Biol. Evol.">
        <title>Broad Genomic Sampling Reveals a Smut Pathogenic Ancestry of the Fungal Clade Ustilaginomycotina.</title>
        <authorList>
            <person name="Kijpornyongpan T."/>
            <person name="Mondo S.J."/>
            <person name="Barry K."/>
            <person name="Sandor L."/>
            <person name="Lee J."/>
            <person name="Lipzen A."/>
            <person name="Pangilinan J."/>
            <person name="LaButti K."/>
            <person name="Hainaut M."/>
            <person name="Henrissat B."/>
            <person name="Grigoriev I.V."/>
            <person name="Spatafora J.W."/>
            <person name="Aime M.C."/>
        </authorList>
    </citation>
    <scope>NUCLEOTIDE SEQUENCE [LARGE SCALE GENOMIC DNA]</scope>
    <source>
        <strain evidence="10">MCA 4198</strain>
    </source>
</reference>
<feature type="domain" description="3-hydroxyisobutyrate dehydrogenase-like NAD-binding" evidence="9">
    <location>
        <begin position="213"/>
        <end position="343"/>
    </location>
</feature>
<proteinExistence type="inferred from homology"/>
<dbReference type="Pfam" id="PF03446">
    <property type="entry name" value="NAD_binding_2"/>
    <property type="match status" value="1"/>
</dbReference>
<evidence type="ECO:0000259" key="8">
    <source>
        <dbReference type="Pfam" id="PF03446"/>
    </source>
</evidence>
<dbReference type="Gene3D" id="1.10.1040.10">
    <property type="entry name" value="N-(1-d-carboxylethyl)-l-norvaline Dehydrogenase, domain 2"/>
    <property type="match status" value="1"/>
</dbReference>
<dbReference type="FunFam" id="1.10.1040.10:FF:000006">
    <property type="entry name" value="3-hydroxyisobutyrate dehydrogenase"/>
    <property type="match status" value="1"/>
</dbReference>
<dbReference type="Gene3D" id="3.40.50.720">
    <property type="entry name" value="NAD(P)-binding Rossmann-like Domain"/>
    <property type="match status" value="1"/>
</dbReference>
<dbReference type="InterPro" id="IPR008927">
    <property type="entry name" value="6-PGluconate_DH-like_C_sf"/>
</dbReference>
<dbReference type="AlphaFoldDB" id="A0A316YMT4"/>
<dbReference type="InterPro" id="IPR013328">
    <property type="entry name" value="6PGD_dom2"/>
</dbReference>
<evidence type="ECO:0000256" key="5">
    <source>
        <dbReference type="ARBA" id="ARBA00023002"/>
    </source>
</evidence>
<sequence>MLPTARLLQSSRSKAIGFIGLGAMGREMASNVLQKTFQANSDKDLTFVVHDSFDLSTTRFLTANTSLFPGRNIVPATSPAGVASLASTIITVVPSSPQVKEVYLAENGILQGLRGLGDPKEPSNSTLCIDCTTLDPLVAVQTADEIKQAGGGGQGQDQGAFDMIDSPMSGGVVGARAGTLSFMVGSNSHQSFAHAEPTLLKMGSRAIHCGKNGNGLIAKIANNLLLGISMLATSEAMLLGTVHGLSPQILAHIINTSTGKCWSSEVNNPAPGALRGTDKSPPAERDYDGGFAAKLQAKDLGLALNAAQQRGVPTPLGHLATNIYKALGENPEYMDKDFSVAFKALSTAVGKIPTSDEPHAE</sequence>
<dbReference type="PANTHER" id="PTHR22981">
    <property type="entry name" value="3-HYDROXYISOBUTYRATE DEHYDROGENASE-RELATED"/>
    <property type="match status" value="1"/>
</dbReference>
<dbReference type="RefSeq" id="XP_025377176.1">
    <property type="nucleotide sequence ID" value="XM_025518832.1"/>
</dbReference>
<keyword evidence="11" id="KW-1185">Reference proteome</keyword>
<dbReference type="InterPro" id="IPR029154">
    <property type="entry name" value="HIBADH-like_NADP-bd"/>
</dbReference>
<dbReference type="Proteomes" id="UP000245768">
    <property type="component" value="Unassembled WGS sequence"/>
</dbReference>
<dbReference type="Pfam" id="PF14833">
    <property type="entry name" value="NAD_binding_11"/>
    <property type="match status" value="1"/>
</dbReference>
<evidence type="ECO:0000313" key="10">
    <source>
        <dbReference type="EMBL" id="PWN89978.1"/>
    </source>
</evidence>
<dbReference type="SUPFAM" id="SSF48179">
    <property type="entry name" value="6-phosphogluconate dehydrogenase C-terminal domain-like"/>
    <property type="match status" value="1"/>
</dbReference>
<evidence type="ECO:0000259" key="9">
    <source>
        <dbReference type="Pfam" id="PF14833"/>
    </source>
</evidence>
<comment type="pathway">
    <text evidence="1">Amino-acid degradation; L-valine degradation.</text>
</comment>
<dbReference type="SUPFAM" id="SSF51735">
    <property type="entry name" value="NAD(P)-binding Rossmann-fold domains"/>
    <property type="match status" value="1"/>
</dbReference>
<gene>
    <name evidence="10" type="ORF">FA10DRAFT_230732</name>
</gene>
<evidence type="ECO:0000256" key="6">
    <source>
        <dbReference type="ARBA" id="ARBA00023027"/>
    </source>
</evidence>
<evidence type="ECO:0000256" key="7">
    <source>
        <dbReference type="ARBA" id="ARBA00049197"/>
    </source>
</evidence>
<dbReference type="InParanoid" id="A0A316YMT4"/>
<dbReference type="GO" id="GO:0051287">
    <property type="term" value="F:NAD binding"/>
    <property type="evidence" value="ECO:0007669"/>
    <property type="project" value="InterPro"/>
</dbReference>
<name>A0A316YMT4_9BASI</name>
<organism evidence="10 11">
    <name type="scientific">Acaromyces ingoldii</name>
    <dbReference type="NCBI Taxonomy" id="215250"/>
    <lineage>
        <taxon>Eukaryota</taxon>
        <taxon>Fungi</taxon>
        <taxon>Dikarya</taxon>
        <taxon>Basidiomycota</taxon>
        <taxon>Ustilaginomycotina</taxon>
        <taxon>Exobasidiomycetes</taxon>
        <taxon>Exobasidiales</taxon>
        <taxon>Cryptobasidiaceae</taxon>
        <taxon>Acaromyces</taxon>
    </lineage>
</organism>
<evidence type="ECO:0000256" key="3">
    <source>
        <dbReference type="ARBA" id="ARBA00012991"/>
    </source>
</evidence>
<dbReference type="InterPro" id="IPR006115">
    <property type="entry name" value="6PGDH_NADP-bd"/>
</dbReference>
<evidence type="ECO:0000256" key="2">
    <source>
        <dbReference type="ARBA" id="ARBA00006013"/>
    </source>
</evidence>
<comment type="catalytic activity">
    <reaction evidence="7">
        <text>3-hydroxy-2-methylpropanoate + NAD(+) = 2-methyl-3-oxopropanoate + NADH + H(+)</text>
        <dbReference type="Rhea" id="RHEA:17681"/>
        <dbReference type="ChEBI" id="CHEBI:11805"/>
        <dbReference type="ChEBI" id="CHEBI:15378"/>
        <dbReference type="ChEBI" id="CHEBI:57540"/>
        <dbReference type="ChEBI" id="CHEBI:57700"/>
        <dbReference type="ChEBI" id="CHEBI:57945"/>
        <dbReference type="EC" id="1.1.1.31"/>
    </reaction>
</comment>
<keyword evidence="6" id="KW-0520">NAD</keyword>
<evidence type="ECO:0000256" key="1">
    <source>
        <dbReference type="ARBA" id="ARBA00005109"/>
    </source>
</evidence>
<dbReference type="InterPro" id="IPR002204">
    <property type="entry name" value="3-OH-isobutyrate_DH-rel_CS"/>
</dbReference>
<keyword evidence="5" id="KW-0560">Oxidoreductase</keyword>
<dbReference type="GO" id="GO:0050661">
    <property type="term" value="F:NADP binding"/>
    <property type="evidence" value="ECO:0007669"/>
    <property type="project" value="InterPro"/>
</dbReference>
<dbReference type="EC" id="1.1.1.31" evidence="3"/>
<dbReference type="STRING" id="215250.A0A316YMT4"/>
<keyword evidence="4" id="KW-0101">Branched-chain amino acid catabolism</keyword>
<dbReference type="InterPro" id="IPR036291">
    <property type="entry name" value="NAD(P)-bd_dom_sf"/>
</dbReference>
<dbReference type="GO" id="GO:0006574">
    <property type="term" value="P:L-valine catabolic process"/>
    <property type="evidence" value="ECO:0007669"/>
    <property type="project" value="TreeGrafter"/>
</dbReference>
<protein>
    <recommendedName>
        <fullName evidence="3">3-hydroxyisobutyrate dehydrogenase</fullName>
        <ecNumber evidence="3">1.1.1.31</ecNumber>
    </recommendedName>
</protein>
<dbReference type="PANTHER" id="PTHR22981:SF7">
    <property type="entry name" value="3-HYDROXYISOBUTYRATE DEHYDROGENASE, MITOCHONDRIAL"/>
    <property type="match status" value="1"/>
</dbReference>
<evidence type="ECO:0000313" key="11">
    <source>
        <dbReference type="Proteomes" id="UP000245768"/>
    </source>
</evidence>
<dbReference type="GO" id="GO:0008442">
    <property type="term" value="F:3-hydroxyisobutyrate dehydrogenase activity"/>
    <property type="evidence" value="ECO:0007669"/>
    <property type="project" value="UniProtKB-EC"/>
</dbReference>
<accession>A0A316YMT4</accession>
<evidence type="ECO:0000256" key="4">
    <source>
        <dbReference type="ARBA" id="ARBA00022456"/>
    </source>
</evidence>
<dbReference type="GO" id="GO:0005739">
    <property type="term" value="C:mitochondrion"/>
    <property type="evidence" value="ECO:0007669"/>
    <property type="project" value="TreeGrafter"/>
</dbReference>
<dbReference type="EMBL" id="KZ819636">
    <property type="protein sequence ID" value="PWN89978.1"/>
    <property type="molecule type" value="Genomic_DNA"/>
</dbReference>
<dbReference type="OrthoDB" id="435038at2759"/>
<feature type="domain" description="6-phosphogluconate dehydrogenase NADP-binding" evidence="8">
    <location>
        <begin position="16"/>
        <end position="210"/>
    </location>
</feature>
<dbReference type="PROSITE" id="PS00895">
    <property type="entry name" value="3_HYDROXYISOBUT_DH"/>
    <property type="match status" value="1"/>
</dbReference>
<dbReference type="GeneID" id="37040748"/>